<gene>
    <name evidence="1" type="ORF">L3X38_003200</name>
</gene>
<dbReference type="AlphaFoldDB" id="A0AAD4ZLL5"/>
<protein>
    <recommendedName>
        <fullName evidence="3">Retrotransposon gag domain-containing protein</fullName>
    </recommendedName>
</protein>
<sequence>MEREFLNRFYSTRRSVSMLELTSTKQRKDELVVDYKNRWRSLSLDSKDRVSELSAVEMCIQGMHWGLLYILQGIKPHSFEELTTRAHDIELSIASHD</sequence>
<name>A0AAD4ZLL5_PRUDU</name>
<reference evidence="1 2" key="1">
    <citation type="journal article" date="2022" name="G3 (Bethesda)">
        <title>Whole-genome sequence and methylome profiling of the almond [Prunus dulcis (Mill.) D.A. Webb] cultivar 'Nonpareil'.</title>
        <authorList>
            <person name="D'Amico-Willman K.M."/>
            <person name="Ouma W.Z."/>
            <person name="Meulia T."/>
            <person name="Sideli G.M."/>
            <person name="Gradziel T.M."/>
            <person name="Fresnedo-Ramirez J."/>
        </authorList>
    </citation>
    <scope>NUCLEOTIDE SEQUENCE [LARGE SCALE GENOMIC DNA]</scope>
    <source>
        <strain evidence="1">Clone GOH B32 T37-40</strain>
    </source>
</reference>
<evidence type="ECO:0000313" key="1">
    <source>
        <dbReference type="EMBL" id="KAI5350309.1"/>
    </source>
</evidence>
<dbReference type="PANTHER" id="PTHR33437">
    <property type="entry name" value="OS06G0361200 PROTEIN"/>
    <property type="match status" value="1"/>
</dbReference>
<proteinExistence type="predicted"/>
<organism evidence="1 2">
    <name type="scientific">Prunus dulcis</name>
    <name type="common">Almond</name>
    <name type="synonym">Amygdalus dulcis</name>
    <dbReference type="NCBI Taxonomy" id="3755"/>
    <lineage>
        <taxon>Eukaryota</taxon>
        <taxon>Viridiplantae</taxon>
        <taxon>Streptophyta</taxon>
        <taxon>Embryophyta</taxon>
        <taxon>Tracheophyta</taxon>
        <taxon>Spermatophyta</taxon>
        <taxon>Magnoliopsida</taxon>
        <taxon>eudicotyledons</taxon>
        <taxon>Gunneridae</taxon>
        <taxon>Pentapetalae</taxon>
        <taxon>rosids</taxon>
        <taxon>fabids</taxon>
        <taxon>Rosales</taxon>
        <taxon>Rosaceae</taxon>
        <taxon>Amygdaloideae</taxon>
        <taxon>Amygdaleae</taxon>
        <taxon>Prunus</taxon>
    </lineage>
</organism>
<comment type="caution">
    <text evidence="1">The sequence shown here is derived from an EMBL/GenBank/DDBJ whole genome shotgun (WGS) entry which is preliminary data.</text>
</comment>
<dbReference type="Proteomes" id="UP001054821">
    <property type="component" value="Chromosome 1"/>
</dbReference>
<keyword evidence="2" id="KW-1185">Reference proteome</keyword>
<dbReference type="EMBL" id="JAJFAZ020000001">
    <property type="protein sequence ID" value="KAI5350309.1"/>
    <property type="molecule type" value="Genomic_DNA"/>
</dbReference>
<evidence type="ECO:0000313" key="2">
    <source>
        <dbReference type="Proteomes" id="UP001054821"/>
    </source>
</evidence>
<accession>A0AAD4ZLL5</accession>
<dbReference type="PANTHER" id="PTHR33437:SF2">
    <property type="entry name" value="OS06G0361200 PROTEIN"/>
    <property type="match status" value="1"/>
</dbReference>
<evidence type="ECO:0008006" key="3">
    <source>
        <dbReference type="Google" id="ProtNLM"/>
    </source>
</evidence>